<dbReference type="Proteomes" id="UP000594262">
    <property type="component" value="Unplaced"/>
</dbReference>
<proteinExistence type="predicted"/>
<dbReference type="Pfam" id="PF19038">
    <property type="entry name" value="Fuz_longin_3"/>
    <property type="match status" value="1"/>
</dbReference>
<evidence type="ECO:0000313" key="4">
    <source>
        <dbReference type="Proteomes" id="UP000594262"/>
    </source>
</evidence>
<dbReference type="PANTHER" id="PTHR12761:SF1">
    <property type="entry name" value="BLOC-3 COMPLEX MEMBER HPS1"/>
    <property type="match status" value="1"/>
</dbReference>
<dbReference type="InterPro" id="IPR026053">
    <property type="entry name" value="HPS1"/>
</dbReference>
<evidence type="ECO:0000256" key="1">
    <source>
        <dbReference type="SAM" id="Phobius"/>
    </source>
</evidence>
<reference evidence="3" key="1">
    <citation type="submission" date="2021-01" db="UniProtKB">
        <authorList>
            <consortium name="EnsemblMetazoa"/>
        </authorList>
    </citation>
    <scope>IDENTIFICATION</scope>
</reference>
<sequence length="210" mass="24507">IEKLGALLKYFKTGIRSNLNLPVVVLKWIWKFIFLIGLMKFRWWFRLKHFQLLLTNNSQTTSNLTTDQLVAPTVNVNIDSNNSLYNLIKQRIWDYWQYSETMLSKGYTSFMLRDGDFCYSYFIWFEDSLRKPMLSQKSMKGLNENKPTGILSGNYYKDLMCHLFPSEPKGSINCYELFCVHVGLVSNQYVASSCKKLSRKLEGSGEIVVL</sequence>
<dbReference type="PANTHER" id="PTHR12761">
    <property type="entry name" value="HERMANSKY-PUDLAK SYNDROME PROTEIN 1"/>
    <property type="match status" value="1"/>
</dbReference>
<name>A0A7M5USZ6_9CNID</name>
<feature type="domain" description="FUZ/MON1/HPS1 third Longin" evidence="2">
    <location>
        <begin position="64"/>
        <end position="201"/>
    </location>
</feature>
<organism evidence="3 4">
    <name type="scientific">Clytia hemisphaerica</name>
    <dbReference type="NCBI Taxonomy" id="252671"/>
    <lineage>
        <taxon>Eukaryota</taxon>
        <taxon>Metazoa</taxon>
        <taxon>Cnidaria</taxon>
        <taxon>Hydrozoa</taxon>
        <taxon>Hydroidolina</taxon>
        <taxon>Leptothecata</taxon>
        <taxon>Obeliida</taxon>
        <taxon>Clytiidae</taxon>
        <taxon>Clytia</taxon>
    </lineage>
</organism>
<protein>
    <recommendedName>
        <fullName evidence="2">FUZ/MON1/HPS1 third Longin domain-containing protein</fullName>
    </recommendedName>
</protein>
<feature type="transmembrane region" description="Helical" evidence="1">
    <location>
        <begin position="28"/>
        <end position="45"/>
    </location>
</feature>
<keyword evidence="1" id="KW-0812">Transmembrane</keyword>
<keyword evidence="1" id="KW-1133">Transmembrane helix</keyword>
<dbReference type="GO" id="GO:0016192">
    <property type="term" value="P:vesicle-mediated transport"/>
    <property type="evidence" value="ECO:0007669"/>
    <property type="project" value="InterPro"/>
</dbReference>
<dbReference type="GO" id="GO:0031085">
    <property type="term" value="C:BLOC-3 complex"/>
    <property type="evidence" value="ECO:0007669"/>
    <property type="project" value="TreeGrafter"/>
</dbReference>
<dbReference type="OrthoDB" id="5984015at2759"/>
<dbReference type="AlphaFoldDB" id="A0A7M5USZ6"/>
<keyword evidence="1" id="KW-0472">Membrane</keyword>
<dbReference type="GO" id="GO:0005085">
    <property type="term" value="F:guanyl-nucleotide exchange factor activity"/>
    <property type="evidence" value="ECO:0007669"/>
    <property type="project" value="TreeGrafter"/>
</dbReference>
<accession>A0A7M5USZ6</accession>
<dbReference type="EnsemblMetazoa" id="CLYHEMT004025.2">
    <property type="protein sequence ID" value="CLYHEMP004025.2"/>
    <property type="gene ID" value="CLYHEMG004025"/>
</dbReference>
<keyword evidence="4" id="KW-1185">Reference proteome</keyword>
<evidence type="ECO:0000259" key="2">
    <source>
        <dbReference type="Pfam" id="PF19038"/>
    </source>
</evidence>
<evidence type="ECO:0000313" key="3">
    <source>
        <dbReference type="EnsemblMetazoa" id="CLYHEMP004025.2"/>
    </source>
</evidence>
<dbReference type="InterPro" id="IPR043970">
    <property type="entry name" value="FUZ/MON1/HPS1_longin_3"/>
</dbReference>